<feature type="domain" description="PEGA" evidence="2">
    <location>
        <begin position="148"/>
        <end position="208"/>
    </location>
</feature>
<sequence length="348" mass="37057">MLPSFRLLASGGSRLSLGALTVVAVSLSSPLSVRAQAPAPAPAQCPDYVIPDQQEDPRVLTLHGVSCFEAGDFERALHYYLRAYARSPEPLLRGAIGRSLHELGIYGPARQFYQDYLDSPAADASGAQRIRERIDQLDATLAADAAALEVRSSPPGARAHLVLESGEWFELGPTPVTTRLREGHYEVAITREGYQTRRVSTRVDANAQAVVEPTLVADAAAFDVSAAGWRRGALWTLAASTPVAAAGTAMLVLSAQDTAAARDAARQYDDPGELERRRRELLERSDDLRTWGTVTTVAGAAGILTGVVLYLSANRLASPGGGSDGESQAGLRVQPELGANYAGVRVHF</sequence>
<dbReference type="OrthoDB" id="5507478at2"/>
<dbReference type="PROSITE" id="PS50005">
    <property type="entry name" value="TPR"/>
    <property type="match status" value="1"/>
</dbReference>
<protein>
    <submittedName>
        <fullName evidence="3">PEGA domain-containing protein</fullName>
    </submittedName>
</protein>
<organism evidence="3 4">
    <name type="scientific">Lujinxingia vulgaris</name>
    <dbReference type="NCBI Taxonomy" id="2600176"/>
    <lineage>
        <taxon>Bacteria</taxon>
        <taxon>Deltaproteobacteria</taxon>
        <taxon>Bradymonadales</taxon>
        <taxon>Lujinxingiaceae</taxon>
        <taxon>Lujinxingia</taxon>
    </lineage>
</organism>
<proteinExistence type="predicted"/>
<dbReference type="Pfam" id="PF08308">
    <property type="entry name" value="PEGA"/>
    <property type="match status" value="1"/>
</dbReference>
<evidence type="ECO:0000256" key="1">
    <source>
        <dbReference type="PROSITE-ProRule" id="PRU00339"/>
    </source>
</evidence>
<feature type="repeat" description="TPR" evidence="1">
    <location>
        <begin position="57"/>
        <end position="90"/>
    </location>
</feature>
<dbReference type="AlphaFoldDB" id="A0A5C6X948"/>
<dbReference type="SUPFAM" id="SSF48452">
    <property type="entry name" value="TPR-like"/>
    <property type="match status" value="1"/>
</dbReference>
<reference evidence="3 4" key="1">
    <citation type="submission" date="2019-08" db="EMBL/GenBank/DDBJ databases">
        <title>Bradymonadales sp. TMQ2.</title>
        <authorList>
            <person name="Liang Q."/>
        </authorList>
    </citation>
    <scope>NUCLEOTIDE SEQUENCE [LARGE SCALE GENOMIC DNA]</scope>
    <source>
        <strain evidence="3 4">TMQ2</strain>
    </source>
</reference>
<dbReference type="Gene3D" id="1.25.40.10">
    <property type="entry name" value="Tetratricopeptide repeat domain"/>
    <property type="match status" value="1"/>
</dbReference>
<dbReference type="InterPro" id="IPR011990">
    <property type="entry name" value="TPR-like_helical_dom_sf"/>
</dbReference>
<keyword evidence="1" id="KW-0802">TPR repeat</keyword>
<comment type="caution">
    <text evidence="3">The sequence shown here is derived from an EMBL/GenBank/DDBJ whole genome shotgun (WGS) entry which is preliminary data.</text>
</comment>
<name>A0A5C6X948_9DELT</name>
<evidence type="ECO:0000313" key="4">
    <source>
        <dbReference type="Proteomes" id="UP000321046"/>
    </source>
</evidence>
<dbReference type="EMBL" id="VOSL01000054">
    <property type="protein sequence ID" value="TXD34551.1"/>
    <property type="molecule type" value="Genomic_DNA"/>
</dbReference>
<dbReference type="Proteomes" id="UP000321046">
    <property type="component" value="Unassembled WGS sequence"/>
</dbReference>
<evidence type="ECO:0000313" key="3">
    <source>
        <dbReference type="EMBL" id="TXD34551.1"/>
    </source>
</evidence>
<dbReference type="RefSeq" id="WP_146974932.1">
    <property type="nucleotide sequence ID" value="NZ_VOSL01000054.1"/>
</dbReference>
<dbReference type="InterPro" id="IPR013229">
    <property type="entry name" value="PEGA"/>
</dbReference>
<accession>A0A5C6X948</accession>
<evidence type="ECO:0000259" key="2">
    <source>
        <dbReference type="Pfam" id="PF08308"/>
    </source>
</evidence>
<dbReference type="InterPro" id="IPR019734">
    <property type="entry name" value="TPR_rpt"/>
</dbReference>
<gene>
    <name evidence="3" type="ORF">FRC96_13095</name>
</gene>